<organism evidence="3 4">
    <name type="scientific">Actinotignum sanguinis</name>
    <dbReference type="NCBI Taxonomy" id="1445614"/>
    <lineage>
        <taxon>Bacteria</taxon>
        <taxon>Bacillati</taxon>
        <taxon>Actinomycetota</taxon>
        <taxon>Actinomycetes</taxon>
        <taxon>Actinomycetales</taxon>
        <taxon>Actinomycetaceae</taxon>
        <taxon>Actinotignum</taxon>
    </lineage>
</organism>
<name>A0ABT5V4M8_9ACTO</name>
<feature type="transmembrane region" description="Helical" evidence="1">
    <location>
        <begin position="469"/>
        <end position="491"/>
    </location>
</feature>
<dbReference type="Gene3D" id="3.40.50.300">
    <property type="entry name" value="P-loop containing nucleotide triphosphate hydrolases"/>
    <property type="match status" value="1"/>
</dbReference>
<dbReference type="PANTHER" id="PTHR42698:SF1">
    <property type="entry name" value="GTPASE ERA, MITOCHONDRIAL"/>
    <property type="match status" value="1"/>
</dbReference>
<feature type="transmembrane region" description="Helical" evidence="1">
    <location>
        <begin position="427"/>
        <end position="449"/>
    </location>
</feature>
<dbReference type="InterPro" id="IPR005662">
    <property type="entry name" value="GTPase_Era-like"/>
</dbReference>
<keyword evidence="1" id="KW-0472">Membrane</keyword>
<dbReference type="EMBL" id="JARBHI010000004">
    <property type="protein sequence ID" value="MDE1655903.1"/>
    <property type="molecule type" value="Genomic_DNA"/>
</dbReference>
<dbReference type="PANTHER" id="PTHR42698">
    <property type="entry name" value="GTPASE ERA"/>
    <property type="match status" value="1"/>
</dbReference>
<proteinExistence type="predicted"/>
<dbReference type="InterPro" id="IPR027417">
    <property type="entry name" value="P-loop_NTPase"/>
</dbReference>
<dbReference type="Pfam" id="PF01926">
    <property type="entry name" value="MMR_HSR1"/>
    <property type="match status" value="1"/>
</dbReference>
<evidence type="ECO:0000313" key="3">
    <source>
        <dbReference type="EMBL" id="MDE1655903.1"/>
    </source>
</evidence>
<dbReference type="SUPFAM" id="SSF52540">
    <property type="entry name" value="P-loop containing nucleoside triphosphate hydrolases"/>
    <property type="match status" value="1"/>
</dbReference>
<dbReference type="Proteomes" id="UP001219297">
    <property type="component" value="Unassembled WGS sequence"/>
</dbReference>
<comment type="caution">
    <text evidence="3">The sequence shown here is derived from an EMBL/GenBank/DDBJ whole genome shotgun (WGS) entry which is preliminary data.</text>
</comment>
<keyword evidence="4" id="KW-1185">Reference proteome</keyword>
<protein>
    <submittedName>
        <fullName evidence="3">Dynamin family protein</fullName>
    </submittedName>
</protein>
<dbReference type="InterPro" id="IPR006073">
    <property type="entry name" value="GTP-bd"/>
</dbReference>
<reference evidence="3 4" key="1">
    <citation type="submission" date="2023-02" db="EMBL/GenBank/DDBJ databases">
        <title>Defining the Infant Male Urobiome and Moving Towards Mechanisms in Urobiome Research.</title>
        <authorList>
            <person name="Reasoner S."/>
            <person name="Flores V."/>
            <person name="Van Horn G."/>
            <person name="Morales G."/>
            <person name="Peard L."/>
            <person name="Abelson B."/>
            <person name="Manuel C."/>
            <person name="Lee J."/>
            <person name="Baker B."/>
            <person name="Williams T."/>
            <person name="Schmitz J."/>
            <person name="Clayton D."/>
            <person name="Hadjifrangiskou M."/>
        </authorList>
    </citation>
    <scope>NUCLEOTIDE SEQUENCE [LARGE SCALE GENOMIC DNA]</scope>
    <source>
        <strain evidence="3 4">AS1053</strain>
    </source>
</reference>
<sequence length="545" mass="56813">MDLPTGLKNLEQALDLGGDYLDGAVRGQARDVLARARQRGLVGTERTVVALAGATGSGKSSLLNAIVGQEVAGVAATRPATRTPLGVSGRHASDVLDWLGVRERKVLLQLAPDTTANLVLVDLPDIDSTADTHRAQAERIIARADVVIWVLDPQKYADAVVHEDFLAAMGEYHSSLLIVINQIDRLSAADEEAIVADLGRILAAEGVSADIVAASALTGVGVEEIRGALVEIAAGKRAAAEKLAADVRTVGAALTENLVDQGGYPRDLTDIAGVDDLVTGLARAGGLNSAARGAADNYRRAARRATAWPLLRGWGRRALPGGGKGTGADLMRSSVAGVTSHSSHSGVMSDAGATSYVADGSGAVASSGTVEKTRVALGEFIGQAARFLPRSWRGAVRDETSRQAARLADSVARIIARESQAWHRPRWWGVAAALQWLAFAALVLGALGIGAGIITEAGGVALPLGLRRASLICVVAGAVCGVVVSMSARAARTHGAQRVQRQVTTRARGAIDTEVRDTVLAPFRTEMERYRDFARAVASLMRVSA</sequence>
<evidence type="ECO:0000259" key="2">
    <source>
        <dbReference type="Pfam" id="PF01926"/>
    </source>
</evidence>
<feature type="domain" description="G" evidence="2">
    <location>
        <begin position="49"/>
        <end position="181"/>
    </location>
</feature>
<evidence type="ECO:0000313" key="4">
    <source>
        <dbReference type="Proteomes" id="UP001219297"/>
    </source>
</evidence>
<gene>
    <name evidence="3" type="ORF">PWJ81_02305</name>
</gene>
<keyword evidence="1" id="KW-0812">Transmembrane</keyword>
<keyword evidence="1" id="KW-1133">Transmembrane helix</keyword>
<accession>A0ABT5V4M8</accession>
<evidence type="ECO:0000256" key="1">
    <source>
        <dbReference type="SAM" id="Phobius"/>
    </source>
</evidence>